<keyword evidence="5" id="KW-1185">Reference proteome</keyword>
<organism evidence="3 5">
    <name type="scientific">Rhodococcus erythropolis</name>
    <name type="common">Arthrobacter picolinophilus</name>
    <dbReference type="NCBI Taxonomy" id="1833"/>
    <lineage>
        <taxon>Bacteria</taxon>
        <taxon>Bacillati</taxon>
        <taxon>Actinomycetota</taxon>
        <taxon>Actinomycetes</taxon>
        <taxon>Mycobacteriales</taxon>
        <taxon>Nocardiaceae</taxon>
        <taxon>Rhodococcus</taxon>
        <taxon>Rhodococcus erythropolis group</taxon>
    </lineage>
</organism>
<dbReference type="EMBL" id="JAECSB010000100">
    <property type="protein sequence ID" value="MBH5147525.1"/>
    <property type="molecule type" value="Genomic_DNA"/>
</dbReference>
<evidence type="ECO:0000313" key="3">
    <source>
        <dbReference type="EMBL" id="MBH5147525.1"/>
    </source>
</evidence>
<name>A0A0C3AEA8_RHOER</name>
<evidence type="ECO:0000256" key="1">
    <source>
        <dbReference type="SAM" id="Phobius"/>
    </source>
</evidence>
<feature type="transmembrane region" description="Helical" evidence="1">
    <location>
        <begin position="85"/>
        <end position="106"/>
    </location>
</feature>
<dbReference type="EMBL" id="MRBO01000615">
    <property type="protein sequence ID" value="KAB2582948.1"/>
    <property type="molecule type" value="Genomic_DNA"/>
</dbReference>
<keyword evidence="1" id="KW-0812">Transmembrane</keyword>
<protein>
    <submittedName>
        <fullName evidence="3">Uncharacterized protein</fullName>
    </submittedName>
</protein>
<reference evidence="3 5" key="2">
    <citation type="submission" date="2020-12" db="EMBL/GenBank/DDBJ databases">
        <title>Draft genome sequence of furan degrading bacterial strain FUR100.</title>
        <authorList>
            <person name="Woiski C."/>
        </authorList>
    </citation>
    <scope>NUCLEOTIDE SEQUENCE [LARGE SCALE GENOMIC DNA]</scope>
    <source>
        <strain evidence="3 5">FUR100</strain>
    </source>
</reference>
<proteinExistence type="predicted"/>
<accession>A0A0C3AEA8</accession>
<evidence type="ECO:0000313" key="4">
    <source>
        <dbReference type="Proteomes" id="UP000325576"/>
    </source>
</evidence>
<sequence>MNALHTINTYILAQQPAPFPSPGQGGDVIDVQMTTPPSGDKFQILLGVGLWAATAFLIGLGMMAGVKFAQSFADGTAGRGEKMMVVGVAVGAIITSSAASYVTWFME</sequence>
<keyword evidence="1" id="KW-1133">Transmembrane helix</keyword>
<dbReference type="Proteomes" id="UP000627573">
    <property type="component" value="Unassembled WGS sequence"/>
</dbReference>
<evidence type="ECO:0000313" key="2">
    <source>
        <dbReference type="EMBL" id="KAB2582948.1"/>
    </source>
</evidence>
<dbReference type="KEGG" id="reb:XU06_30880"/>
<dbReference type="AlphaFoldDB" id="A0A0C3AEA8"/>
<keyword evidence="1" id="KW-0472">Membrane</keyword>
<dbReference type="RefSeq" id="WP_019750045.1">
    <property type="nucleotide sequence ID" value="NZ_BHXB01000003.1"/>
</dbReference>
<comment type="caution">
    <text evidence="3">The sequence shown here is derived from an EMBL/GenBank/DDBJ whole genome shotgun (WGS) entry which is preliminary data.</text>
</comment>
<reference evidence="2 4" key="1">
    <citation type="journal article" date="2017" name="Poromechanics V (2013)">
        <title>Genomic Characterization of the Arsenic-Tolerant Actinobacterium, &lt;i&gt;Rhodococcus erythropolis&lt;/i&gt; S43.</title>
        <authorList>
            <person name="Retamal-Morales G."/>
            <person name="Mehnert M."/>
            <person name="Schwabe R."/>
            <person name="Tischler D."/>
            <person name="Schloemann M."/>
            <person name="Levican G.J."/>
        </authorList>
    </citation>
    <scope>NUCLEOTIDE SEQUENCE [LARGE SCALE GENOMIC DNA]</scope>
    <source>
        <strain evidence="2 4">S43</strain>
    </source>
</reference>
<gene>
    <name evidence="2" type="ORF">BS297_23085</name>
    <name evidence="3" type="ORF">I3517_33495</name>
</gene>
<dbReference type="Proteomes" id="UP000325576">
    <property type="component" value="Unassembled WGS sequence"/>
</dbReference>
<evidence type="ECO:0000313" key="5">
    <source>
        <dbReference type="Proteomes" id="UP000627573"/>
    </source>
</evidence>
<feature type="transmembrane region" description="Helical" evidence="1">
    <location>
        <begin position="42"/>
        <end position="64"/>
    </location>
</feature>